<dbReference type="RefSeq" id="WP_007062090.1">
    <property type="nucleotide sequence ID" value="NZ_ACVI01000057.1"/>
</dbReference>
<dbReference type="SMART" id="SM00345">
    <property type="entry name" value="HTH_GNTR"/>
    <property type="match status" value="1"/>
</dbReference>
<evidence type="ECO:0000313" key="6">
    <source>
        <dbReference type="Proteomes" id="UP000004198"/>
    </source>
</evidence>
<dbReference type="Pfam" id="PF07729">
    <property type="entry name" value="FCD"/>
    <property type="match status" value="1"/>
</dbReference>
<dbReference type="Pfam" id="PF00392">
    <property type="entry name" value="GntR"/>
    <property type="match status" value="1"/>
</dbReference>
<dbReference type="STRING" id="536227.Ccar_01575"/>
<dbReference type="GO" id="GO:0003700">
    <property type="term" value="F:DNA-binding transcription factor activity"/>
    <property type="evidence" value="ECO:0007669"/>
    <property type="project" value="InterPro"/>
</dbReference>
<evidence type="ECO:0000256" key="3">
    <source>
        <dbReference type="ARBA" id="ARBA00023163"/>
    </source>
</evidence>
<dbReference type="InterPro" id="IPR000524">
    <property type="entry name" value="Tscrpt_reg_HTH_GntR"/>
</dbReference>
<dbReference type="PROSITE" id="PS50949">
    <property type="entry name" value="HTH_GNTR"/>
    <property type="match status" value="1"/>
</dbReference>
<dbReference type="InterPro" id="IPR036388">
    <property type="entry name" value="WH-like_DNA-bd_sf"/>
</dbReference>
<dbReference type="PATRIC" id="fig|536227.13.peg.341"/>
<keyword evidence="1" id="KW-0805">Transcription regulation</keyword>
<dbReference type="AlphaFoldDB" id="C6PWN8"/>
<evidence type="ECO:0000256" key="2">
    <source>
        <dbReference type="ARBA" id="ARBA00023125"/>
    </source>
</evidence>
<proteinExistence type="predicted"/>
<feature type="domain" description="HTH gntR-type" evidence="4">
    <location>
        <begin position="4"/>
        <end position="71"/>
    </location>
</feature>
<dbReference type="InterPro" id="IPR008920">
    <property type="entry name" value="TF_FadR/GntR_C"/>
</dbReference>
<dbReference type="PANTHER" id="PTHR43537:SF45">
    <property type="entry name" value="GNTR FAMILY REGULATORY PROTEIN"/>
    <property type="match status" value="1"/>
</dbReference>
<comment type="caution">
    <text evidence="5">The sequence shown here is derived from an EMBL/GenBank/DDBJ whole genome shotgun (WGS) entry which is preliminary data.</text>
</comment>
<dbReference type="Gene3D" id="1.10.10.10">
    <property type="entry name" value="Winged helix-like DNA-binding domain superfamily/Winged helix DNA-binding domain"/>
    <property type="match status" value="1"/>
</dbReference>
<dbReference type="SMART" id="SM00895">
    <property type="entry name" value="FCD"/>
    <property type="match status" value="1"/>
</dbReference>
<keyword evidence="6" id="KW-1185">Reference proteome</keyword>
<dbReference type="Gene3D" id="1.20.120.530">
    <property type="entry name" value="GntR ligand-binding domain-like"/>
    <property type="match status" value="1"/>
</dbReference>
<dbReference type="Proteomes" id="UP000004198">
    <property type="component" value="Unassembled WGS sequence"/>
</dbReference>
<dbReference type="KEGG" id="cck:Ccar_01575"/>
<accession>C6PWN8</accession>
<dbReference type="eggNOG" id="COG1802">
    <property type="taxonomic scope" value="Bacteria"/>
</dbReference>
<protein>
    <submittedName>
        <fullName evidence="5">Transcriptional regulator, GntR family</fullName>
    </submittedName>
</protein>
<evidence type="ECO:0000256" key="1">
    <source>
        <dbReference type="ARBA" id="ARBA00023015"/>
    </source>
</evidence>
<dbReference type="GO" id="GO:0003677">
    <property type="term" value="F:DNA binding"/>
    <property type="evidence" value="ECO:0007669"/>
    <property type="project" value="UniProtKB-KW"/>
</dbReference>
<dbReference type="PANTHER" id="PTHR43537">
    <property type="entry name" value="TRANSCRIPTIONAL REGULATOR, GNTR FAMILY"/>
    <property type="match status" value="1"/>
</dbReference>
<dbReference type="InterPro" id="IPR011711">
    <property type="entry name" value="GntR_C"/>
</dbReference>
<evidence type="ECO:0000259" key="4">
    <source>
        <dbReference type="PROSITE" id="PS50949"/>
    </source>
</evidence>
<dbReference type="SUPFAM" id="SSF48008">
    <property type="entry name" value="GntR ligand-binding domain-like"/>
    <property type="match status" value="1"/>
</dbReference>
<keyword evidence="2" id="KW-0238">DNA-binding</keyword>
<organism evidence="5 6">
    <name type="scientific">Clostridium carboxidivorans P7</name>
    <dbReference type="NCBI Taxonomy" id="536227"/>
    <lineage>
        <taxon>Bacteria</taxon>
        <taxon>Bacillati</taxon>
        <taxon>Bacillota</taxon>
        <taxon>Clostridia</taxon>
        <taxon>Eubacteriales</taxon>
        <taxon>Clostridiaceae</taxon>
        <taxon>Clostridium</taxon>
    </lineage>
</organism>
<reference evidence="5 6" key="1">
    <citation type="submission" date="2009-06" db="EMBL/GenBank/DDBJ databases">
        <title>The draft genome of Clostridium carboxidivorans P7.</title>
        <authorList>
            <consortium name="US DOE Joint Genome Institute (JGI-PGF)"/>
            <person name="Lucas S."/>
            <person name="Copeland A."/>
            <person name="Lapidus A."/>
            <person name="Glavina del Rio T."/>
            <person name="Tice H."/>
            <person name="Bruce D."/>
            <person name="Goodwin L."/>
            <person name="Pitluck S."/>
            <person name="Larimer F."/>
            <person name="Land M.L."/>
            <person name="Hauser L."/>
            <person name="Hemme C.L."/>
        </authorList>
    </citation>
    <scope>NUCLEOTIDE SEQUENCE [LARGE SCALE GENOMIC DNA]</scope>
    <source>
        <strain evidence="5 6">P7</strain>
    </source>
</reference>
<sequence>MNKGNLSQQAYKYIKHMILNLEIKPGDRIPEESIANRLGSSRTPIREALRKLENDGLIFLYPKCFAEVAHYDEDTIRHIGELRLAQDILAAQLALYYGSNADFSNLRQLAQKCENEARTGNIYNRIKLDMDFHLGIAQISRNQILVKSQQQLYLRIHLIQVSKYTDIQNSLKQIQHHQEIIEALINGDSQKVRKVICDHLKDFFNIPNSIIEQYDLSCLKK</sequence>
<dbReference type="CDD" id="cd07377">
    <property type="entry name" value="WHTH_GntR"/>
    <property type="match status" value="1"/>
</dbReference>
<dbReference type="InterPro" id="IPR036390">
    <property type="entry name" value="WH_DNA-bd_sf"/>
</dbReference>
<gene>
    <name evidence="5" type="ORF">CcarbDRAFT_3205</name>
</gene>
<dbReference type="EMBL" id="ACVI01000057">
    <property type="protein sequence ID" value="EET86326.1"/>
    <property type="molecule type" value="Genomic_DNA"/>
</dbReference>
<name>C6PWN8_9CLOT</name>
<keyword evidence="3" id="KW-0804">Transcription</keyword>
<dbReference type="OrthoDB" id="389878at2"/>
<dbReference type="PRINTS" id="PR00035">
    <property type="entry name" value="HTHGNTR"/>
</dbReference>
<dbReference type="SUPFAM" id="SSF46785">
    <property type="entry name" value="Winged helix' DNA-binding domain"/>
    <property type="match status" value="1"/>
</dbReference>
<evidence type="ECO:0000313" key="5">
    <source>
        <dbReference type="EMBL" id="EET86326.1"/>
    </source>
</evidence>